<organism evidence="5 6">
    <name type="scientific">Salix viminalis</name>
    <name type="common">Common osier</name>
    <name type="synonym">Basket willow</name>
    <dbReference type="NCBI Taxonomy" id="40686"/>
    <lineage>
        <taxon>Eukaryota</taxon>
        <taxon>Viridiplantae</taxon>
        <taxon>Streptophyta</taxon>
        <taxon>Embryophyta</taxon>
        <taxon>Tracheophyta</taxon>
        <taxon>Spermatophyta</taxon>
        <taxon>Magnoliopsida</taxon>
        <taxon>eudicotyledons</taxon>
        <taxon>Gunneridae</taxon>
        <taxon>Pentapetalae</taxon>
        <taxon>rosids</taxon>
        <taxon>fabids</taxon>
        <taxon>Malpighiales</taxon>
        <taxon>Salicaceae</taxon>
        <taxon>Saliceae</taxon>
        <taxon>Salix</taxon>
    </lineage>
</organism>
<proteinExistence type="predicted"/>
<protein>
    <submittedName>
        <fullName evidence="5">ZINC FINGER CCCH DOMAIN-CONTAINING PROTEIN 45</fullName>
    </submittedName>
</protein>
<keyword evidence="1" id="KW-0677">Repeat</keyword>
<evidence type="ECO:0000256" key="3">
    <source>
        <dbReference type="SAM" id="MobiDB-lite"/>
    </source>
</evidence>
<keyword evidence="6" id="KW-1185">Reference proteome</keyword>
<evidence type="ECO:0000259" key="4">
    <source>
        <dbReference type="PROSITE" id="PS50103"/>
    </source>
</evidence>
<dbReference type="Proteomes" id="UP001151529">
    <property type="component" value="Chromosome 11"/>
</dbReference>
<keyword evidence="2" id="KW-0863">Zinc-finger</keyword>
<feature type="region of interest" description="Disordered" evidence="3">
    <location>
        <begin position="34"/>
        <end position="63"/>
    </location>
</feature>
<comment type="caution">
    <text evidence="5">The sequence shown here is derived from an EMBL/GenBank/DDBJ whole genome shotgun (WGS) entry which is preliminary data.</text>
</comment>
<name>A0A9Q0Z808_SALVM</name>
<dbReference type="OrthoDB" id="306690at2759"/>
<dbReference type="PROSITE" id="PS50103">
    <property type="entry name" value="ZF_C3H1"/>
    <property type="match status" value="2"/>
</dbReference>
<dbReference type="GO" id="GO:0008270">
    <property type="term" value="F:zinc ion binding"/>
    <property type="evidence" value="ECO:0007669"/>
    <property type="project" value="UniProtKB-KW"/>
</dbReference>
<sequence>MEDPEGVLNLDSRAASIRGPRTLAPPCLRSHPTITDPQWQLPPITADTGNSNTTTNNNRNSGAADFLAGRRSFRQTVWRHWLRSLCMKGDACGFLHQYDKSRMPVCRFFLDFTESAGSRIAFTSTPMKISRRAICEYKLGFCPNDPDCRYRHAKLPGPPPQVVEAVQKTQQLNSYNYGNYQKFSTTELWFSPTDGKVSHYHHKTFRNGIC</sequence>
<dbReference type="EMBL" id="JAPFFL010000005">
    <property type="protein sequence ID" value="KAJ6724707.1"/>
    <property type="molecule type" value="Genomic_DNA"/>
</dbReference>
<keyword evidence="2" id="KW-0479">Metal-binding</keyword>
<keyword evidence="2" id="KW-0862">Zinc</keyword>
<feature type="zinc finger region" description="C3H1-type" evidence="2">
    <location>
        <begin position="72"/>
        <end position="99"/>
    </location>
</feature>
<reference evidence="5" key="2">
    <citation type="journal article" date="2023" name="Int. J. Mol. Sci.">
        <title>De Novo Assembly and Annotation of 11 Diverse Shrub Willow (Salix) Genomes Reveals Novel Gene Organization in Sex-Linked Regions.</title>
        <authorList>
            <person name="Hyden B."/>
            <person name="Feng K."/>
            <person name="Yates T.B."/>
            <person name="Jawdy S."/>
            <person name="Cereghino C."/>
            <person name="Smart L.B."/>
            <person name="Muchero W."/>
        </authorList>
    </citation>
    <scope>NUCLEOTIDE SEQUENCE [LARGE SCALE GENOMIC DNA]</scope>
    <source>
        <tissue evidence="5">Shoot tip</tissue>
    </source>
</reference>
<feature type="compositionally biased region" description="Low complexity" evidence="3">
    <location>
        <begin position="48"/>
        <end position="62"/>
    </location>
</feature>
<feature type="domain" description="C3H1-type" evidence="4">
    <location>
        <begin position="129"/>
        <end position="155"/>
    </location>
</feature>
<dbReference type="PANTHER" id="PTHR23102:SF24">
    <property type="entry name" value="CLEAVAGE AND POLYADENYLATION SPECIFICITY FACTOR SUBUNIT 4"/>
    <property type="match status" value="1"/>
</dbReference>
<dbReference type="InterPro" id="IPR045348">
    <property type="entry name" value="CPSF4/Yth1"/>
</dbReference>
<evidence type="ECO:0000313" key="5">
    <source>
        <dbReference type="EMBL" id="KAJ6724707.1"/>
    </source>
</evidence>
<evidence type="ECO:0000256" key="1">
    <source>
        <dbReference type="ARBA" id="ARBA00022737"/>
    </source>
</evidence>
<feature type="zinc finger region" description="C3H1-type" evidence="2">
    <location>
        <begin position="129"/>
        <end position="155"/>
    </location>
</feature>
<accession>A0A9Q0Z808</accession>
<dbReference type="InterPro" id="IPR000571">
    <property type="entry name" value="Znf_CCCH"/>
</dbReference>
<reference evidence="5" key="1">
    <citation type="submission" date="2022-11" db="EMBL/GenBank/DDBJ databases">
        <authorList>
            <person name="Hyden B.L."/>
            <person name="Feng K."/>
            <person name="Yates T."/>
            <person name="Jawdy S."/>
            <person name="Smart L.B."/>
            <person name="Muchero W."/>
        </authorList>
    </citation>
    <scope>NUCLEOTIDE SEQUENCE</scope>
    <source>
        <tissue evidence="5">Shoot tip</tissue>
    </source>
</reference>
<dbReference type="PANTHER" id="PTHR23102">
    <property type="entry name" value="CLEAVAGE AND POLYADENYLATION SPECIFICITY FACTOR SUBUNIT 4-RELATED"/>
    <property type="match status" value="1"/>
</dbReference>
<dbReference type="Gene3D" id="4.10.1000.10">
    <property type="entry name" value="Zinc finger, CCCH-type"/>
    <property type="match status" value="1"/>
</dbReference>
<dbReference type="GO" id="GO:0003723">
    <property type="term" value="F:RNA binding"/>
    <property type="evidence" value="ECO:0007669"/>
    <property type="project" value="InterPro"/>
</dbReference>
<gene>
    <name evidence="5" type="ORF">OIU85_022605</name>
</gene>
<evidence type="ECO:0000313" key="6">
    <source>
        <dbReference type="Proteomes" id="UP001151529"/>
    </source>
</evidence>
<evidence type="ECO:0000256" key="2">
    <source>
        <dbReference type="PROSITE-ProRule" id="PRU00723"/>
    </source>
</evidence>
<dbReference type="SMART" id="SM00356">
    <property type="entry name" value="ZnF_C3H1"/>
    <property type="match status" value="2"/>
</dbReference>
<dbReference type="AlphaFoldDB" id="A0A9Q0Z808"/>
<feature type="domain" description="C3H1-type" evidence="4">
    <location>
        <begin position="72"/>
        <end position="99"/>
    </location>
</feature>